<protein>
    <submittedName>
        <fullName evidence="1">19728_t:CDS:1</fullName>
    </submittedName>
</protein>
<evidence type="ECO:0000313" key="2">
    <source>
        <dbReference type="Proteomes" id="UP001153678"/>
    </source>
</evidence>
<evidence type="ECO:0000313" key="1">
    <source>
        <dbReference type="EMBL" id="CAI2196477.1"/>
    </source>
</evidence>
<keyword evidence="2" id="KW-1185">Reference proteome</keyword>
<accession>A0A9W4X243</accession>
<name>A0A9W4X243_9GLOM</name>
<dbReference type="AlphaFoldDB" id="A0A9W4X243"/>
<reference evidence="1" key="1">
    <citation type="submission" date="2022-08" db="EMBL/GenBank/DDBJ databases">
        <authorList>
            <person name="Kallberg Y."/>
            <person name="Tangrot J."/>
            <person name="Rosling A."/>
        </authorList>
    </citation>
    <scope>NUCLEOTIDE SEQUENCE</scope>
    <source>
        <strain evidence="1">Wild A</strain>
    </source>
</reference>
<comment type="caution">
    <text evidence="1">The sequence shown here is derived from an EMBL/GenBank/DDBJ whole genome shotgun (WGS) entry which is preliminary data.</text>
</comment>
<gene>
    <name evidence="1" type="ORF">FWILDA_LOCUS17600</name>
</gene>
<dbReference type="Proteomes" id="UP001153678">
    <property type="component" value="Unassembled WGS sequence"/>
</dbReference>
<feature type="non-terminal residue" evidence="1">
    <location>
        <position position="50"/>
    </location>
</feature>
<sequence length="50" mass="5864">VEKILPEVNPPATGKYIYYFETSVSNTLGEKKRWVHQSHLKQVYHLHLPS</sequence>
<proteinExistence type="predicted"/>
<organism evidence="1 2">
    <name type="scientific">Funneliformis geosporum</name>
    <dbReference type="NCBI Taxonomy" id="1117311"/>
    <lineage>
        <taxon>Eukaryota</taxon>
        <taxon>Fungi</taxon>
        <taxon>Fungi incertae sedis</taxon>
        <taxon>Mucoromycota</taxon>
        <taxon>Glomeromycotina</taxon>
        <taxon>Glomeromycetes</taxon>
        <taxon>Glomerales</taxon>
        <taxon>Glomeraceae</taxon>
        <taxon>Funneliformis</taxon>
    </lineage>
</organism>
<dbReference type="EMBL" id="CAMKVN010014310">
    <property type="protein sequence ID" value="CAI2196477.1"/>
    <property type="molecule type" value="Genomic_DNA"/>
</dbReference>
<feature type="non-terminal residue" evidence="1">
    <location>
        <position position="1"/>
    </location>
</feature>